<dbReference type="Proteomes" id="UP000196503">
    <property type="component" value="Unassembled WGS sequence"/>
</dbReference>
<comment type="caution">
    <text evidence="1">The sequence shown here is derived from an EMBL/GenBank/DDBJ whole genome shotgun (WGS) entry which is preliminary data.</text>
</comment>
<proteinExistence type="predicted"/>
<sequence>MKKLSLKWAKCPKEKLEKVVGGKNVGSVGKVPSNLAQCIFSFFKKCG</sequence>
<evidence type="ECO:0000313" key="2">
    <source>
        <dbReference type="Proteomes" id="UP000196503"/>
    </source>
</evidence>
<dbReference type="InterPro" id="IPR043892">
    <property type="entry name" value="DUF5841"/>
</dbReference>
<dbReference type="RefSeq" id="WP_179205562.1">
    <property type="nucleotide sequence ID" value="NZ_NIBL01000002.1"/>
</dbReference>
<dbReference type="EMBL" id="NIBL01000002">
    <property type="protein sequence ID" value="OUZ17907.1"/>
    <property type="molecule type" value="Genomic_DNA"/>
</dbReference>
<accession>A0A200I0V9</accession>
<protein>
    <recommendedName>
        <fullName evidence="3">Bacteriocin</fullName>
    </recommendedName>
</protein>
<name>A0A200I0V9_9ENTE</name>
<dbReference type="AlphaFoldDB" id="A0A200I0V9"/>
<evidence type="ECO:0008006" key="3">
    <source>
        <dbReference type="Google" id="ProtNLM"/>
    </source>
</evidence>
<reference evidence="1 2" key="1">
    <citation type="submission" date="2017-05" db="EMBL/GenBank/DDBJ databases">
        <title>The Genome Sequence of Enterococcus faecium 2D5_DIV0622.</title>
        <authorList>
            <consortium name="The Broad Institute Genomics Platform"/>
            <consortium name="The Broad Institute Genomic Center for Infectious Diseases"/>
            <person name="Earl A."/>
            <person name="Manson A."/>
            <person name="Schwartman J."/>
            <person name="Gilmore M."/>
            <person name="Abouelleil A."/>
            <person name="Cao P."/>
            <person name="Chapman S."/>
            <person name="Cusick C."/>
            <person name="Shea T."/>
            <person name="Young S."/>
            <person name="Neafsey D."/>
            <person name="Nusbaum C."/>
            <person name="Birren B."/>
        </authorList>
    </citation>
    <scope>NUCLEOTIDE SEQUENCE [LARGE SCALE GENOMIC DNA]</scope>
    <source>
        <strain evidence="1 2">2D5_DIV0622</strain>
    </source>
</reference>
<evidence type="ECO:0000313" key="1">
    <source>
        <dbReference type="EMBL" id="OUZ17907.1"/>
    </source>
</evidence>
<organism evidence="1 2">
    <name type="scientific">Enterococcus cecorum</name>
    <dbReference type="NCBI Taxonomy" id="44008"/>
    <lineage>
        <taxon>Bacteria</taxon>
        <taxon>Bacillati</taxon>
        <taxon>Bacillota</taxon>
        <taxon>Bacilli</taxon>
        <taxon>Lactobacillales</taxon>
        <taxon>Enterococcaceae</taxon>
        <taxon>Enterococcus</taxon>
    </lineage>
</organism>
<dbReference type="NCBIfam" id="NF033383">
    <property type="entry name" value="induct_EntF"/>
    <property type="match status" value="1"/>
</dbReference>
<dbReference type="Pfam" id="PF19159">
    <property type="entry name" value="DUF5841"/>
    <property type="match status" value="1"/>
</dbReference>
<gene>
    <name evidence="1" type="ORF">A5869_001379</name>
</gene>